<comment type="similarity">
    <text evidence="1 3">Belongs to the calycin superfamily. Fatty-acid binding protein (FABP) family.</text>
</comment>
<evidence type="ECO:0000313" key="6">
    <source>
        <dbReference type="Proteomes" id="UP001432027"/>
    </source>
</evidence>
<protein>
    <recommendedName>
        <fullName evidence="4">Cytosolic fatty-acid binding proteins domain-containing protein</fullName>
    </recommendedName>
</protein>
<gene>
    <name evidence="5" type="ORF">PENTCL1PPCAC_1000</name>
</gene>
<feature type="domain" description="Cytosolic fatty-acid binding proteins" evidence="4">
    <location>
        <begin position="11"/>
        <end position="28"/>
    </location>
</feature>
<dbReference type="EMBL" id="BTSX01000001">
    <property type="protein sequence ID" value="GMS78825.1"/>
    <property type="molecule type" value="Genomic_DNA"/>
</dbReference>
<reference evidence="5" key="1">
    <citation type="submission" date="2023-10" db="EMBL/GenBank/DDBJ databases">
        <title>Genome assembly of Pristionchus species.</title>
        <authorList>
            <person name="Yoshida K."/>
            <person name="Sommer R.J."/>
        </authorList>
    </citation>
    <scope>NUCLEOTIDE SEQUENCE</scope>
    <source>
        <strain evidence="5">RS0144</strain>
    </source>
</reference>
<keyword evidence="6" id="KW-1185">Reference proteome</keyword>
<feature type="non-terminal residue" evidence="5">
    <location>
        <position position="1"/>
    </location>
</feature>
<dbReference type="InterPro" id="IPR012674">
    <property type="entry name" value="Calycin"/>
</dbReference>
<dbReference type="InterPro" id="IPR000566">
    <property type="entry name" value="Lipocln_cytosolic_FA-bd_dom"/>
</dbReference>
<keyword evidence="2" id="KW-0446">Lipid-binding</keyword>
<evidence type="ECO:0000256" key="2">
    <source>
        <dbReference type="ARBA" id="ARBA00023121"/>
    </source>
</evidence>
<evidence type="ECO:0000313" key="5">
    <source>
        <dbReference type="EMBL" id="GMS78825.1"/>
    </source>
</evidence>
<dbReference type="AlphaFoldDB" id="A0AAV5SF93"/>
<dbReference type="InterPro" id="IPR000463">
    <property type="entry name" value="Fatty_acid-bd"/>
</dbReference>
<name>A0AAV5SF93_9BILA</name>
<dbReference type="PRINTS" id="PR00178">
    <property type="entry name" value="FATTYACIDBP"/>
</dbReference>
<comment type="caution">
    <text evidence="5">The sequence shown here is derived from an EMBL/GenBank/DDBJ whole genome shotgun (WGS) entry which is preliminary data.</text>
</comment>
<accession>A0AAV5SF93</accession>
<dbReference type="GO" id="GO:0005504">
    <property type="term" value="F:fatty acid binding"/>
    <property type="evidence" value="ECO:0007669"/>
    <property type="project" value="UniProtKB-ARBA"/>
</dbReference>
<evidence type="ECO:0000256" key="1">
    <source>
        <dbReference type="ARBA" id="ARBA00008390"/>
    </source>
</evidence>
<dbReference type="InterPro" id="IPR031259">
    <property type="entry name" value="ILBP"/>
</dbReference>
<proteinExistence type="inferred from homology"/>
<keyword evidence="3" id="KW-0813">Transport</keyword>
<dbReference type="PROSITE" id="PS00214">
    <property type="entry name" value="FABP"/>
    <property type="match status" value="1"/>
</dbReference>
<dbReference type="Gene3D" id="2.40.128.20">
    <property type="match status" value="1"/>
</dbReference>
<evidence type="ECO:0000256" key="3">
    <source>
        <dbReference type="RuleBase" id="RU003696"/>
    </source>
</evidence>
<organism evidence="5 6">
    <name type="scientific">Pristionchus entomophagus</name>
    <dbReference type="NCBI Taxonomy" id="358040"/>
    <lineage>
        <taxon>Eukaryota</taxon>
        <taxon>Metazoa</taxon>
        <taxon>Ecdysozoa</taxon>
        <taxon>Nematoda</taxon>
        <taxon>Chromadorea</taxon>
        <taxon>Rhabditida</taxon>
        <taxon>Rhabditina</taxon>
        <taxon>Diplogasteromorpha</taxon>
        <taxon>Diplogasteroidea</taxon>
        <taxon>Neodiplogasteridae</taxon>
        <taxon>Pristionchus</taxon>
    </lineage>
</organism>
<dbReference type="SUPFAM" id="SSF50814">
    <property type="entry name" value="Lipocalins"/>
    <property type="match status" value="1"/>
</dbReference>
<dbReference type="CDD" id="cd00742">
    <property type="entry name" value="FABP"/>
    <property type="match status" value="1"/>
</dbReference>
<dbReference type="Pfam" id="PF00061">
    <property type="entry name" value="Lipocalin"/>
    <property type="match status" value="1"/>
</dbReference>
<evidence type="ECO:0000259" key="4">
    <source>
        <dbReference type="PROSITE" id="PS00214"/>
    </source>
</evidence>
<sequence length="138" mass="15564">PQSTMADQFVGKWNFFSSDNFDEYLKEAGVGMMTRTIATKLKPVLTFEVNGDDWTMTSVSTFKTHVVKFKLGKEFDDETGDGRKVTNKFDLEGGKLIQIEKGKDGGKDSRFERYVEGNKLNIVAECNGVKSIRVYEKA</sequence>
<dbReference type="FunFam" id="2.40.128.20:FF:000001">
    <property type="entry name" value="Fatty acid-binding protein, adipocyte"/>
    <property type="match status" value="1"/>
</dbReference>
<dbReference type="PANTHER" id="PTHR11955">
    <property type="entry name" value="FATTY ACID BINDING PROTEIN"/>
    <property type="match status" value="1"/>
</dbReference>
<dbReference type="Proteomes" id="UP001432027">
    <property type="component" value="Unassembled WGS sequence"/>
</dbReference>